<evidence type="ECO:0000256" key="1">
    <source>
        <dbReference type="ARBA" id="ARBA00044777"/>
    </source>
</evidence>
<organism evidence="3 4">
    <name type="scientific">Candidatus Kaiserbacteria bacterium RIFCSPHIGHO2_01_FULL_53_31</name>
    <dbReference type="NCBI Taxonomy" id="1798481"/>
    <lineage>
        <taxon>Bacteria</taxon>
        <taxon>Candidatus Kaiseribacteriota</taxon>
    </lineage>
</organism>
<dbReference type="InterPro" id="IPR023093">
    <property type="entry name" value="ScpA-like_C"/>
</dbReference>
<evidence type="ECO:0000313" key="4">
    <source>
        <dbReference type="Proteomes" id="UP000178815"/>
    </source>
</evidence>
<dbReference type="Pfam" id="PF02616">
    <property type="entry name" value="SMC_ScpA"/>
    <property type="match status" value="1"/>
</dbReference>
<dbReference type="PANTHER" id="PTHR33969">
    <property type="entry name" value="SEGREGATION AND CONDENSATION PROTEIN A"/>
    <property type="match status" value="1"/>
</dbReference>
<accession>A0A1F6CHB3</accession>
<sequence length="246" mass="27442">MQTQQRTNFTIKTDGYEGPFELVLDLIEARKLLVNDLALSSITEDFILHVRSQATFPVEATANFIQIAATLLLIKSKSLIPDLTLTEEESGDVEDLKRRLEAYEKVREASRELARIYGKAVMIQEGERPLEVLFAPARDLSAPALAEALARVLSAREEVKELPEARVKPLVTIEEMMDRLAKRVQSAMTLSFKEFAGTSKKKVEVIVSFLALLELVKQGAVAAEQLDAHGDIRISTTQSNSVPRYE</sequence>
<dbReference type="AlphaFoldDB" id="A0A1F6CHB3"/>
<dbReference type="InterPro" id="IPR003768">
    <property type="entry name" value="ScpA"/>
</dbReference>
<evidence type="ECO:0000256" key="2">
    <source>
        <dbReference type="SAM" id="Coils"/>
    </source>
</evidence>
<evidence type="ECO:0000313" key="3">
    <source>
        <dbReference type="EMBL" id="OGG48579.1"/>
    </source>
</evidence>
<comment type="caution">
    <text evidence="3">The sequence shown here is derived from an EMBL/GenBank/DDBJ whole genome shotgun (WGS) entry which is preliminary data.</text>
</comment>
<dbReference type="Proteomes" id="UP000178815">
    <property type="component" value="Unassembled WGS sequence"/>
</dbReference>
<dbReference type="PANTHER" id="PTHR33969:SF2">
    <property type="entry name" value="SEGREGATION AND CONDENSATION PROTEIN A"/>
    <property type="match status" value="1"/>
</dbReference>
<dbReference type="Gene3D" id="6.10.250.2410">
    <property type="match status" value="1"/>
</dbReference>
<feature type="coiled-coil region" evidence="2">
    <location>
        <begin position="86"/>
        <end position="113"/>
    </location>
</feature>
<gene>
    <name evidence="3" type="ORF">A2678_01790</name>
</gene>
<proteinExistence type="predicted"/>
<dbReference type="STRING" id="1798481.A2678_01790"/>
<keyword evidence="2" id="KW-0175">Coiled coil</keyword>
<name>A0A1F6CHB3_9BACT</name>
<protein>
    <recommendedName>
        <fullName evidence="1">Segregation and condensation protein A</fullName>
    </recommendedName>
</protein>
<dbReference type="Gene3D" id="1.10.10.580">
    <property type="entry name" value="Structural maintenance of chromosome 1. Chain E"/>
    <property type="match status" value="1"/>
</dbReference>
<reference evidence="3 4" key="1">
    <citation type="journal article" date="2016" name="Nat. Commun.">
        <title>Thousands of microbial genomes shed light on interconnected biogeochemical processes in an aquifer system.</title>
        <authorList>
            <person name="Anantharaman K."/>
            <person name="Brown C.T."/>
            <person name="Hug L.A."/>
            <person name="Sharon I."/>
            <person name="Castelle C.J."/>
            <person name="Probst A.J."/>
            <person name="Thomas B.C."/>
            <person name="Singh A."/>
            <person name="Wilkins M.J."/>
            <person name="Karaoz U."/>
            <person name="Brodie E.L."/>
            <person name="Williams K.H."/>
            <person name="Hubbard S.S."/>
            <person name="Banfield J.F."/>
        </authorList>
    </citation>
    <scope>NUCLEOTIDE SEQUENCE [LARGE SCALE GENOMIC DNA]</scope>
</reference>
<dbReference type="EMBL" id="MFKU01000010">
    <property type="protein sequence ID" value="OGG48579.1"/>
    <property type="molecule type" value="Genomic_DNA"/>
</dbReference>